<gene>
    <name evidence="1" type="ORF">HPB49_004005</name>
</gene>
<evidence type="ECO:0000313" key="1">
    <source>
        <dbReference type="EMBL" id="KAH7953042.1"/>
    </source>
</evidence>
<evidence type="ECO:0000313" key="2">
    <source>
        <dbReference type="Proteomes" id="UP000821865"/>
    </source>
</evidence>
<sequence>MEIPVEEYDDTSQWISVIQAQKMSNCRRKSHSNQEMLRDLQQRNKGKDFEIAGARRLGQTKSVLIIFVNTTRVPESIDLFGGVVRCYYFKPKIEACFNCRIPGHRVDVCPQEKQELCYRCGQSHPKKENPDCTRKCIVCKGDHVTGTRRCKFRYEKQRKPATSPAPPKKNDGCLKKPVHFSHTRPWNEKSKQVKLLPALVQKHLQRPVKTVRRRHARALALTAVVTWRAVAYEGRGRTVEPTPYVRVQGCRRPSKWRPLQLSGARTSSLARGFALAPLARVVPGLWSPPGDLCSPHGGSGTATGTPTGTGTPAAAGKAGITEPYARQISPRTAGAVLVLSRLSGSGLDPDDTDLDTSDPCTPVSERSLLRASQSLLLSARSSYHSLCCRVHH</sequence>
<reference evidence="1" key="1">
    <citation type="submission" date="2020-05" db="EMBL/GenBank/DDBJ databases">
        <title>Large-scale comparative analyses of tick genomes elucidate their genetic diversity and vector capacities.</title>
        <authorList>
            <person name="Jia N."/>
            <person name="Wang J."/>
            <person name="Shi W."/>
            <person name="Du L."/>
            <person name="Sun Y."/>
            <person name="Zhan W."/>
            <person name="Jiang J."/>
            <person name="Wang Q."/>
            <person name="Zhang B."/>
            <person name="Ji P."/>
            <person name="Sakyi L.B."/>
            <person name="Cui X."/>
            <person name="Yuan T."/>
            <person name="Jiang B."/>
            <person name="Yang W."/>
            <person name="Lam T.T.-Y."/>
            <person name="Chang Q."/>
            <person name="Ding S."/>
            <person name="Wang X."/>
            <person name="Zhu J."/>
            <person name="Ruan X."/>
            <person name="Zhao L."/>
            <person name="Wei J."/>
            <person name="Que T."/>
            <person name="Du C."/>
            <person name="Cheng J."/>
            <person name="Dai P."/>
            <person name="Han X."/>
            <person name="Huang E."/>
            <person name="Gao Y."/>
            <person name="Liu J."/>
            <person name="Shao H."/>
            <person name="Ye R."/>
            <person name="Li L."/>
            <person name="Wei W."/>
            <person name="Wang X."/>
            <person name="Wang C."/>
            <person name="Yang T."/>
            <person name="Huo Q."/>
            <person name="Li W."/>
            <person name="Guo W."/>
            <person name="Chen H."/>
            <person name="Zhou L."/>
            <person name="Ni X."/>
            <person name="Tian J."/>
            <person name="Zhou Y."/>
            <person name="Sheng Y."/>
            <person name="Liu T."/>
            <person name="Pan Y."/>
            <person name="Xia L."/>
            <person name="Li J."/>
            <person name="Zhao F."/>
            <person name="Cao W."/>
        </authorList>
    </citation>
    <scope>NUCLEOTIDE SEQUENCE</scope>
    <source>
        <strain evidence="1">Dsil-2018</strain>
    </source>
</reference>
<protein>
    <submittedName>
        <fullName evidence="1">Uncharacterized protein</fullName>
    </submittedName>
</protein>
<accession>A0ACB8CV74</accession>
<proteinExistence type="predicted"/>
<comment type="caution">
    <text evidence="1">The sequence shown here is derived from an EMBL/GenBank/DDBJ whole genome shotgun (WGS) entry which is preliminary data.</text>
</comment>
<name>A0ACB8CV74_DERSI</name>
<keyword evidence="2" id="KW-1185">Reference proteome</keyword>
<organism evidence="1 2">
    <name type="scientific">Dermacentor silvarum</name>
    <name type="common">Tick</name>
    <dbReference type="NCBI Taxonomy" id="543639"/>
    <lineage>
        <taxon>Eukaryota</taxon>
        <taxon>Metazoa</taxon>
        <taxon>Ecdysozoa</taxon>
        <taxon>Arthropoda</taxon>
        <taxon>Chelicerata</taxon>
        <taxon>Arachnida</taxon>
        <taxon>Acari</taxon>
        <taxon>Parasitiformes</taxon>
        <taxon>Ixodida</taxon>
        <taxon>Ixodoidea</taxon>
        <taxon>Ixodidae</taxon>
        <taxon>Rhipicephalinae</taxon>
        <taxon>Dermacentor</taxon>
    </lineage>
</organism>
<dbReference type="EMBL" id="CM023473">
    <property type="protein sequence ID" value="KAH7953042.1"/>
    <property type="molecule type" value="Genomic_DNA"/>
</dbReference>
<dbReference type="Proteomes" id="UP000821865">
    <property type="component" value="Chromosome 4"/>
</dbReference>